<keyword evidence="2" id="KW-0805">Transcription regulation</keyword>
<dbReference type="RefSeq" id="XP_022247544.1">
    <property type="nucleotide sequence ID" value="XM_022391836.1"/>
</dbReference>
<evidence type="ECO:0000256" key="5">
    <source>
        <dbReference type="ARBA" id="ARBA00023242"/>
    </source>
</evidence>
<evidence type="ECO:0000256" key="4">
    <source>
        <dbReference type="ARBA" id="ARBA00023163"/>
    </source>
</evidence>
<dbReference type="PANTHER" id="PTHR11037:SF21">
    <property type="entry name" value="GEMINI, ISOFORM C"/>
    <property type="match status" value="1"/>
</dbReference>
<comment type="subcellular location">
    <subcellularLocation>
        <location evidence="1 6">Nucleus</location>
    </subcellularLocation>
</comment>
<accession>A0ABM1SV88</accession>
<dbReference type="InterPro" id="IPR041418">
    <property type="entry name" value="SAM_3"/>
</dbReference>
<sequence>MTSSNHWHVDSIDDALAADFDGSLSGLGMELGTGSFNMSETLMALPTLNSLKQEQETNGEISNNNGNSDNQNQSSEDTTRSTQVVLQGKKNRLPLTNYDDCSYSTTKRFCVSTERDPIDSPVPEVSRYRHSSSVPDLHAAASQSPASITVDTSVLTHMLQLSSVSPSTIHNQVTAQESNSSIVLPVLHSTEFQYILGAATAIATKMHEETMTYLNQGQSYEIKLKKLGDLTEMRGKLLKSFIKVGFQERRLQFVEKEQIALWQQQRPSERILEIDIPLSYGVYEVINDPQAVNKCEFLWDPTKETGVFIRVNCISTEFTPKKHGGEKGVPFRIQIETYSHSGDLAEKLHAASCQMKVFKPKGADRKHKTDREKMIKRPQSEQEKFQPSYDCTVLTECSAETLYSTSPPPITCTSNMSSTSFTTSTSVSISPKSSSPELTSVFKPIEQIQSPPSPIADVISLPELSPRATVGSDLLRLTRNDLIQICGLTDGIRLYNTLHSRRIPPRLTIYVCPSSEQVFRAIFFEKLTVTELVTQFNNVFSLHLQTHTSICCCGPSGIKVLLTDQVVQNMQDEAMFTLELSKGNNRCYIFMLEYAENCIVLEL</sequence>
<keyword evidence="4" id="KW-0804">Transcription</keyword>
<evidence type="ECO:0000256" key="2">
    <source>
        <dbReference type="ARBA" id="ARBA00023015"/>
    </source>
</evidence>
<feature type="region of interest" description="Disordered" evidence="7">
    <location>
        <begin position="361"/>
        <end position="381"/>
    </location>
</feature>
<evidence type="ECO:0000256" key="1">
    <source>
        <dbReference type="ARBA" id="ARBA00004123"/>
    </source>
</evidence>
<reference evidence="10" key="1">
    <citation type="submission" date="2025-08" db="UniProtKB">
        <authorList>
            <consortium name="RefSeq"/>
        </authorList>
    </citation>
    <scope>IDENTIFICATION</scope>
    <source>
        <tissue evidence="10">Muscle</tissue>
    </source>
</reference>
<feature type="domain" description="Grh/CP2 DB" evidence="8">
    <location>
        <begin position="188"/>
        <end position="420"/>
    </location>
</feature>
<evidence type="ECO:0000259" key="8">
    <source>
        <dbReference type="PROSITE" id="PS51968"/>
    </source>
</evidence>
<dbReference type="InterPro" id="IPR057520">
    <property type="entry name" value="GRHL1/CP2_C"/>
</dbReference>
<feature type="compositionally biased region" description="Low complexity" evidence="7">
    <location>
        <begin position="58"/>
        <end position="76"/>
    </location>
</feature>
<gene>
    <name evidence="10" type="primary">LOC106463920</name>
</gene>
<organism evidence="9 10">
    <name type="scientific">Limulus polyphemus</name>
    <name type="common">Atlantic horseshoe crab</name>
    <dbReference type="NCBI Taxonomy" id="6850"/>
    <lineage>
        <taxon>Eukaryota</taxon>
        <taxon>Metazoa</taxon>
        <taxon>Ecdysozoa</taxon>
        <taxon>Arthropoda</taxon>
        <taxon>Chelicerata</taxon>
        <taxon>Merostomata</taxon>
        <taxon>Xiphosura</taxon>
        <taxon>Limulidae</taxon>
        <taxon>Limulus</taxon>
    </lineage>
</organism>
<dbReference type="PANTHER" id="PTHR11037">
    <property type="entry name" value="TRANSCRIPTION FACTOR CP2"/>
    <property type="match status" value="1"/>
</dbReference>
<dbReference type="Proteomes" id="UP000694941">
    <property type="component" value="Unplaced"/>
</dbReference>
<dbReference type="InterPro" id="IPR007604">
    <property type="entry name" value="CP2"/>
</dbReference>
<evidence type="ECO:0000256" key="6">
    <source>
        <dbReference type="PROSITE-ProRule" id="PRU01313"/>
    </source>
</evidence>
<proteinExistence type="predicted"/>
<keyword evidence="3 6" id="KW-0238">DNA-binding</keyword>
<dbReference type="InterPro" id="IPR040167">
    <property type="entry name" value="TF_CP2-like"/>
</dbReference>
<feature type="region of interest" description="Disordered" evidence="7">
    <location>
        <begin position="55"/>
        <end position="89"/>
    </location>
</feature>
<evidence type="ECO:0000313" key="9">
    <source>
        <dbReference type="Proteomes" id="UP000694941"/>
    </source>
</evidence>
<dbReference type="GeneID" id="106463920"/>
<keyword evidence="5 6" id="KW-0539">Nucleus</keyword>
<evidence type="ECO:0000256" key="7">
    <source>
        <dbReference type="SAM" id="MobiDB-lite"/>
    </source>
</evidence>
<evidence type="ECO:0000313" key="10">
    <source>
        <dbReference type="RefSeq" id="XP_022247544.1"/>
    </source>
</evidence>
<keyword evidence="9" id="KW-1185">Reference proteome</keyword>
<dbReference type="Pfam" id="PF04516">
    <property type="entry name" value="CP2"/>
    <property type="match status" value="1"/>
</dbReference>
<evidence type="ECO:0000256" key="3">
    <source>
        <dbReference type="ARBA" id="ARBA00023125"/>
    </source>
</evidence>
<protein>
    <submittedName>
        <fullName evidence="10">Transcription factor CP2-like</fullName>
    </submittedName>
</protein>
<dbReference type="Pfam" id="PF18016">
    <property type="entry name" value="SAM_3"/>
    <property type="match status" value="1"/>
</dbReference>
<dbReference type="Pfam" id="PF25416">
    <property type="entry name" value="GRHL1_C"/>
    <property type="match status" value="1"/>
</dbReference>
<dbReference type="PROSITE" id="PS51968">
    <property type="entry name" value="GRH_CP2_DB"/>
    <property type="match status" value="1"/>
</dbReference>
<name>A0ABM1SV88_LIMPO</name>